<keyword evidence="4 5" id="KW-0472">Membrane</keyword>
<feature type="domain" description="TM2" evidence="6">
    <location>
        <begin position="22"/>
        <end position="66"/>
    </location>
</feature>
<dbReference type="OrthoDB" id="2666059at2"/>
<evidence type="ECO:0000259" key="6">
    <source>
        <dbReference type="Pfam" id="PF05154"/>
    </source>
</evidence>
<reference evidence="7 8" key="1">
    <citation type="submission" date="2019-04" db="EMBL/GenBank/DDBJ databases">
        <title>Cohnella sp. nov., isolated from soil.</title>
        <authorList>
            <person name="Kim W."/>
        </authorList>
    </citation>
    <scope>NUCLEOTIDE SEQUENCE [LARGE SCALE GENOMIC DNA]</scope>
    <source>
        <strain evidence="7 8">CAU 1483</strain>
    </source>
</reference>
<comment type="subcellular location">
    <subcellularLocation>
        <location evidence="1">Membrane</location>
        <topology evidence="1">Multi-pass membrane protein</topology>
    </subcellularLocation>
</comment>
<evidence type="ECO:0000256" key="5">
    <source>
        <dbReference type="SAM" id="Phobius"/>
    </source>
</evidence>
<name>A0A4U0F9P8_9BACL</name>
<dbReference type="Pfam" id="PF05154">
    <property type="entry name" value="TM2"/>
    <property type="match status" value="1"/>
</dbReference>
<keyword evidence="8" id="KW-1185">Reference proteome</keyword>
<proteinExistence type="predicted"/>
<evidence type="ECO:0000256" key="4">
    <source>
        <dbReference type="ARBA" id="ARBA00023136"/>
    </source>
</evidence>
<feature type="transmembrane region" description="Helical" evidence="5">
    <location>
        <begin position="51"/>
        <end position="70"/>
    </location>
</feature>
<keyword evidence="3 5" id="KW-1133">Transmembrane helix</keyword>
<dbReference type="Proteomes" id="UP000309673">
    <property type="component" value="Unassembled WGS sequence"/>
</dbReference>
<accession>A0A4U0F9P8</accession>
<evidence type="ECO:0000313" key="8">
    <source>
        <dbReference type="Proteomes" id="UP000309673"/>
    </source>
</evidence>
<evidence type="ECO:0000256" key="2">
    <source>
        <dbReference type="ARBA" id="ARBA00022692"/>
    </source>
</evidence>
<protein>
    <submittedName>
        <fullName evidence="7">TM2 domain-containing protein</fullName>
    </submittedName>
</protein>
<sequence length="129" mass="14655">MNKTDLSLEQLILLQSEMRHAEKSLALAYFMLIGGHLGVHRFYLRRFASGGIQLALFLVATACYFVYGIADAVDETWRPWHAVPIAFLVLSGLALFIWIIVDMCILPRMVREWNSAKEAEIISQITQIS</sequence>
<evidence type="ECO:0000313" key="7">
    <source>
        <dbReference type="EMBL" id="TJY39852.1"/>
    </source>
</evidence>
<keyword evidence="2 5" id="KW-0812">Transmembrane</keyword>
<organism evidence="7 8">
    <name type="scientific">Cohnella pontilimi</name>
    <dbReference type="NCBI Taxonomy" id="2564100"/>
    <lineage>
        <taxon>Bacteria</taxon>
        <taxon>Bacillati</taxon>
        <taxon>Bacillota</taxon>
        <taxon>Bacilli</taxon>
        <taxon>Bacillales</taxon>
        <taxon>Paenibacillaceae</taxon>
        <taxon>Cohnella</taxon>
    </lineage>
</organism>
<gene>
    <name evidence="7" type="ORF">E5161_18110</name>
</gene>
<dbReference type="AlphaFoldDB" id="A0A4U0F9P8"/>
<dbReference type="EMBL" id="SUPK01000009">
    <property type="protein sequence ID" value="TJY39852.1"/>
    <property type="molecule type" value="Genomic_DNA"/>
</dbReference>
<evidence type="ECO:0000256" key="1">
    <source>
        <dbReference type="ARBA" id="ARBA00004141"/>
    </source>
</evidence>
<dbReference type="GO" id="GO:0016020">
    <property type="term" value="C:membrane"/>
    <property type="evidence" value="ECO:0007669"/>
    <property type="project" value="UniProtKB-SubCell"/>
</dbReference>
<feature type="transmembrane region" description="Helical" evidence="5">
    <location>
        <begin position="82"/>
        <end position="101"/>
    </location>
</feature>
<comment type="caution">
    <text evidence="7">The sequence shown here is derived from an EMBL/GenBank/DDBJ whole genome shotgun (WGS) entry which is preliminary data.</text>
</comment>
<dbReference type="RefSeq" id="WP_136779292.1">
    <property type="nucleotide sequence ID" value="NZ_SUPK01000009.1"/>
</dbReference>
<evidence type="ECO:0000256" key="3">
    <source>
        <dbReference type="ARBA" id="ARBA00022989"/>
    </source>
</evidence>
<dbReference type="InterPro" id="IPR007829">
    <property type="entry name" value="TM2"/>
</dbReference>